<dbReference type="Gene3D" id="3.90.25.10">
    <property type="entry name" value="UDP-galactose 4-epimerase, domain 1"/>
    <property type="match status" value="1"/>
</dbReference>
<dbReference type="AlphaFoldDB" id="A0AA38WW60"/>
<dbReference type="InterPro" id="IPR036291">
    <property type="entry name" value="NAD(P)-bd_dom_sf"/>
</dbReference>
<dbReference type="Gene3D" id="3.40.50.720">
    <property type="entry name" value="NAD(P)-binding Rossmann-like Domain"/>
    <property type="match status" value="1"/>
</dbReference>
<dbReference type="PANTHER" id="PTHR42748">
    <property type="entry name" value="NITROGEN METABOLITE REPRESSION PROTEIN NMRA FAMILY MEMBER"/>
    <property type="match status" value="1"/>
</dbReference>
<dbReference type="CDD" id="cd05251">
    <property type="entry name" value="NmrA_like_SDR_a"/>
    <property type="match status" value="1"/>
</dbReference>
<comment type="similarity">
    <text evidence="1">Belongs to the NmrA-type oxidoreductase family.</text>
</comment>
<evidence type="ECO:0000256" key="2">
    <source>
        <dbReference type="ARBA" id="ARBA00022857"/>
    </source>
</evidence>
<keyword evidence="5" id="KW-1185">Reference proteome</keyword>
<feature type="domain" description="NmrA-like" evidence="3">
    <location>
        <begin position="1"/>
        <end position="286"/>
    </location>
</feature>
<name>A0AA38WW60_9EURO</name>
<gene>
    <name evidence="4" type="ORF">H2200_013370</name>
</gene>
<keyword evidence="2" id="KW-0521">NADP</keyword>
<dbReference type="Pfam" id="PF05368">
    <property type="entry name" value="NmrA"/>
    <property type="match status" value="1"/>
</dbReference>
<evidence type="ECO:0000313" key="5">
    <source>
        <dbReference type="Proteomes" id="UP001172673"/>
    </source>
</evidence>
<protein>
    <recommendedName>
        <fullName evidence="3">NmrA-like domain-containing protein</fullName>
    </recommendedName>
</protein>
<evidence type="ECO:0000313" key="4">
    <source>
        <dbReference type="EMBL" id="KAJ9602250.1"/>
    </source>
</evidence>
<dbReference type="SUPFAM" id="SSF51735">
    <property type="entry name" value="NAD(P)-binding Rossmann-fold domains"/>
    <property type="match status" value="1"/>
</dbReference>
<dbReference type="PANTHER" id="PTHR42748:SF28">
    <property type="entry name" value="NMRA-LIKE DOMAIN-CONTAINING PROTEIN"/>
    <property type="match status" value="1"/>
</dbReference>
<proteinExistence type="inferred from homology"/>
<evidence type="ECO:0000259" key="3">
    <source>
        <dbReference type="Pfam" id="PF05368"/>
    </source>
</evidence>
<sequence length="325" mass="35918">MSKLLTVVGATGTQGHSLIHNALADPSHTYKIRGLTRNPNSDKAKALASNGVEVVQADINDEVSLVKAFEGSHAIFAITDFFEPFVANGPEKAIEIEVTQGTNLAKAASKTKTLEHYIWSTLPNGKKLTDGKYIVPHFEGKNRIDDYIRSDKNLLPKTTFFWITFYGNNFQYPIFTPNYIKSAHAYVQLSPADPSTPIKAIGSPRTNIGIFAYAILKNPGITKSPTGRFVMAHSEDTTAGKLLSDWSEVTGNASKYIVTSLEDFASVWPGFGQEMGIMMAMWNELREKSWSGEEGVVTREELGIDLKSLTTVKDAYREMDWKALL</sequence>
<dbReference type="InterPro" id="IPR008030">
    <property type="entry name" value="NmrA-like"/>
</dbReference>
<organism evidence="4 5">
    <name type="scientific">Cladophialophora chaetospira</name>
    <dbReference type="NCBI Taxonomy" id="386627"/>
    <lineage>
        <taxon>Eukaryota</taxon>
        <taxon>Fungi</taxon>
        <taxon>Dikarya</taxon>
        <taxon>Ascomycota</taxon>
        <taxon>Pezizomycotina</taxon>
        <taxon>Eurotiomycetes</taxon>
        <taxon>Chaetothyriomycetidae</taxon>
        <taxon>Chaetothyriales</taxon>
        <taxon>Herpotrichiellaceae</taxon>
        <taxon>Cladophialophora</taxon>
    </lineage>
</organism>
<comment type="caution">
    <text evidence="4">The sequence shown here is derived from an EMBL/GenBank/DDBJ whole genome shotgun (WGS) entry which is preliminary data.</text>
</comment>
<dbReference type="Proteomes" id="UP001172673">
    <property type="component" value="Unassembled WGS sequence"/>
</dbReference>
<accession>A0AA38WW60</accession>
<reference evidence="4" key="1">
    <citation type="submission" date="2022-10" db="EMBL/GenBank/DDBJ databases">
        <title>Culturing micro-colonial fungi from biological soil crusts in the Mojave desert and describing Neophaeococcomyces mojavensis, and introducing the new genera and species Taxawa tesnikishii.</title>
        <authorList>
            <person name="Kurbessoian T."/>
            <person name="Stajich J.E."/>
        </authorList>
    </citation>
    <scope>NUCLEOTIDE SEQUENCE</scope>
    <source>
        <strain evidence="4">TK_41</strain>
    </source>
</reference>
<evidence type="ECO:0000256" key="1">
    <source>
        <dbReference type="ARBA" id="ARBA00006328"/>
    </source>
</evidence>
<dbReference type="InterPro" id="IPR051164">
    <property type="entry name" value="NmrA-like_oxidored"/>
</dbReference>
<dbReference type="EMBL" id="JAPDRK010000028">
    <property type="protein sequence ID" value="KAJ9602250.1"/>
    <property type="molecule type" value="Genomic_DNA"/>
</dbReference>
<dbReference type="GO" id="GO:0005634">
    <property type="term" value="C:nucleus"/>
    <property type="evidence" value="ECO:0007669"/>
    <property type="project" value="TreeGrafter"/>
</dbReference>